<proteinExistence type="inferred from homology"/>
<evidence type="ECO:0000313" key="10">
    <source>
        <dbReference type="Proteomes" id="UP001429100"/>
    </source>
</evidence>
<organism evidence="8">
    <name type="scientific">Cryptosporidium hominis</name>
    <dbReference type="NCBI Taxonomy" id="237895"/>
    <lineage>
        <taxon>Eukaryota</taxon>
        <taxon>Sar</taxon>
        <taxon>Alveolata</taxon>
        <taxon>Apicomplexa</taxon>
        <taxon>Conoidasida</taxon>
        <taxon>Coccidia</taxon>
        <taxon>Eucoccidiorida</taxon>
        <taxon>Eimeriorina</taxon>
        <taxon>Cryptosporidiidae</taxon>
        <taxon>Cryptosporidium</taxon>
    </lineage>
</organism>
<accession>A0A0S4TC58</accession>
<reference evidence="9 10" key="3">
    <citation type="submission" date="2017-10" db="EMBL/GenBank/DDBJ databases">
        <title>Consistent, comparative and evidence-based genome annotation and re-annotation for the closely-related species, Cryptosporidium parvum, C. hominis and C. tyzzeri.</title>
        <authorList>
            <person name="Baptista R.P."/>
            <person name="Li Y."/>
            <person name="Sateriale A."/>
            <person name="Striepen B."/>
            <person name="Kissinger J.C."/>
        </authorList>
    </citation>
    <scope>NUCLEOTIDE SEQUENCE [LARGE SCALE GENOMIC DNA]</scope>
    <source>
        <strain evidence="9">30976</strain>
    </source>
</reference>
<dbReference type="EMBL" id="LN877949">
    <property type="protein sequence ID" value="CUV04830.1"/>
    <property type="molecule type" value="Genomic_DNA"/>
</dbReference>
<feature type="compositionally biased region" description="Basic and acidic residues" evidence="7">
    <location>
        <begin position="40"/>
        <end position="54"/>
    </location>
</feature>
<evidence type="ECO:0000256" key="5">
    <source>
        <dbReference type="ARBA" id="ARBA00023242"/>
    </source>
</evidence>
<comment type="subcellular location">
    <subcellularLocation>
        <location evidence="1 6">Nucleus</location>
        <location evidence="1 6">Nucleolus</location>
    </subcellularLocation>
</comment>
<dbReference type="GO" id="GO:0005730">
    <property type="term" value="C:nucleolus"/>
    <property type="evidence" value="ECO:0007669"/>
    <property type="project" value="UniProtKB-SubCell"/>
</dbReference>
<keyword evidence="10" id="KW-1185">Reference proteome</keyword>
<evidence type="ECO:0000256" key="6">
    <source>
        <dbReference type="RuleBase" id="RU368027"/>
    </source>
</evidence>
<dbReference type="VEuPathDB" id="CryptoDB:Chro.30026"/>
<reference evidence="8" key="2">
    <citation type="submission" date="2015-08" db="EMBL/GenBank/DDBJ databases">
        <authorList>
            <person name="Babu N.S."/>
            <person name="Beckwith C.J."/>
            <person name="Beseler K.G."/>
            <person name="Brison A."/>
            <person name="Carone J.V."/>
            <person name="Caskin T.P."/>
            <person name="Diamond M."/>
            <person name="Durham M.E."/>
            <person name="Foxe J.M."/>
            <person name="Go M."/>
            <person name="Henderson B.A."/>
            <person name="Jones I.B."/>
            <person name="McGettigan J.A."/>
            <person name="Micheletti S.J."/>
            <person name="Nasrallah M.E."/>
            <person name="Ortiz D."/>
            <person name="Piller C.R."/>
            <person name="Privatt S.R."/>
            <person name="Schneider S.L."/>
            <person name="Sharp S."/>
            <person name="Smith T.C."/>
            <person name="Stanton J.D."/>
            <person name="Ullery H.E."/>
            <person name="Wilson R.J."/>
            <person name="Serrano M.G."/>
            <person name="Buck G."/>
            <person name="Lee V."/>
            <person name="Wang Y."/>
            <person name="Carvalho R."/>
            <person name="Voegtly L."/>
            <person name="Shi R."/>
            <person name="Duckworth R."/>
            <person name="Johnson A."/>
            <person name="Loviza R."/>
            <person name="Walstead R."/>
            <person name="Shah Z."/>
            <person name="Kiflezghi M."/>
            <person name="Wade K."/>
            <person name="Ball S.L."/>
            <person name="Bradley K.W."/>
            <person name="Asai D.J."/>
            <person name="Bowman C.A."/>
            <person name="Russell D.A."/>
            <person name="Pope W.H."/>
            <person name="Jacobs-Sera D."/>
            <person name="Hendrix R.W."/>
            <person name="Hatfull G.F."/>
        </authorList>
    </citation>
    <scope>NUCLEOTIDE SEQUENCE [LARGE SCALE GENOMIC DNA]</scope>
</reference>
<dbReference type="EMBL" id="JTAI01000024">
    <property type="protein sequence ID" value="PPS92477.1"/>
    <property type="molecule type" value="Genomic_DNA"/>
</dbReference>
<keyword evidence="4 6" id="KW-0698">rRNA processing</keyword>
<dbReference type="GO" id="GO:0000462">
    <property type="term" value="P:maturation of SSU-rRNA from tricistronic rRNA transcript (SSU-rRNA, 5.8S rRNA, LSU-rRNA)"/>
    <property type="evidence" value="ECO:0007669"/>
    <property type="project" value="TreeGrafter"/>
</dbReference>
<evidence type="ECO:0000256" key="3">
    <source>
        <dbReference type="ARBA" id="ARBA00022517"/>
    </source>
</evidence>
<dbReference type="VEuPathDB" id="CryptoDB:ChTU502y2012_384g0280"/>
<comment type="subunit">
    <text evidence="6">Associates with 90S and pre-40S pre-ribosomal particles.</text>
</comment>
<reference evidence="9 10" key="1">
    <citation type="submission" date="2014-11" db="EMBL/GenBank/DDBJ databases">
        <title>Comparative genomic analysis of Cryptosporidium hominis reveals occurrence of genetic recombination in virulent subtypes.</title>
        <authorList>
            <person name="Guo Y."/>
            <person name="Tang K."/>
            <person name="Frace M."/>
            <person name="Li N."/>
            <person name="Roellig D.M."/>
            <person name="Sammons S."/>
            <person name="Knipe K."/>
            <person name="Rowe L."/>
            <person name="Feng Y."/>
            <person name="Xiao L."/>
        </authorList>
    </citation>
    <scope>NUCLEOTIDE SEQUENCE [LARGE SCALE GENOMIC DNA]</scope>
    <source>
        <strain evidence="9">30976</strain>
    </source>
</reference>
<dbReference type="Pfam" id="PF06102">
    <property type="entry name" value="RRP36"/>
    <property type="match status" value="1"/>
</dbReference>
<keyword evidence="5 6" id="KW-0539">Nucleus</keyword>
<dbReference type="AlphaFoldDB" id="A0A0S4TC58"/>
<feature type="compositionally biased region" description="Basic and acidic residues" evidence="7">
    <location>
        <begin position="75"/>
        <end position="102"/>
    </location>
</feature>
<evidence type="ECO:0000256" key="7">
    <source>
        <dbReference type="SAM" id="MobiDB-lite"/>
    </source>
</evidence>
<name>A0A0S4TC58_CRYHO</name>
<dbReference type="PANTHER" id="PTHR21738:SF0">
    <property type="entry name" value="RIBOSOMAL RNA PROCESSING PROTEIN 36 HOMOLOG"/>
    <property type="match status" value="1"/>
</dbReference>
<keyword evidence="3 6" id="KW-0690">Ribosome biogenesis</keyword>
<comment type="similarity">
    <text evidence="2 6">Belongs to the RRP36 family.</text>
</comment>
<evidence type="ECO:0000256" key="1">
    <source>
        <dbReference type="ARBA" id="ARBA00004604"/>
    </source>
</evidence>
<dbReference type="InterPro" id="IPR009292">
    <property type="entry name" value="RRP36"/>
</dbReference>
<dbReference type="OrthoDB" id="448446at2759"/>
<keyword evidence="6" id="KW-0687">Ribonucleoprotein</keyword>
<feature type="compositionally biased region" description="Basic and acidic residues" evidence="7">
    <location>
        <begin position="17"/>
        <end position="33"/>
    </location>
</feature>
<feature type="compositionally biased region" description="Polar residues" evidence="7">
    <location>
        <begin position="61"/>
        <end position="74"/>
    </location>
</feature>
<comment type="function">
    <text evidence="6">Component of the 90S pre-ribosome involved in the maturation of rRNAs. Required for early cleavages of the pre-RNAs in the 40S ribosomal subunit maturation pathway.</text>
</comment>
<evidence type="ECO:0000256" key="2">
    <source>
        <dbReference type="ARBA" id="ARBA00009418"/>
    </source>
</evidence>
<protein>
    <recommendedName>
        <fullName evidence="6">rRNA biogenesis protein RRP36</fullName>
    </recommendedName>
</protein>
<evidence type="ECO:0000256" key="4">
    <source>
        <dbReference type="ARBA" id="ARBA00022552"/>
    </source>
</evidence>
<dbReference type="Proteomes" id="UP000199752">
    <property type="component" value="Chromosome 3"/>
</dbReference>
<dbReference type="Proteomes" id="UP001429100">
    <property type="component" value="Unassembled WGS sequence"/>
</dbReference>
<dbReference type="VEuPathDB" id="CryptoDB:CHUDEA3_170"/>
<sequence length="266" mass="31656">MDFEDIPFEEIIRKEKIAESFEKRKSAESEKKNANGSYKSCKESEKNDEIDQKLKKYGRITSKNSPMEVSSRRQTLPEKLENERNYIRNKHEGSKKGNDPRFNDSCGKLNTDLFHKSYDFLDDMRQKEFNQIKNTLDLYKIMTKSKELGTWNKVKKSSKFKNSDVNHLTQDQIDNLKLKYQKLVSEKDHRKNLYLKQQTISQHRKQEQAKIESGKKPFFLKQKDINISIQHDKYKNLNKKQISMLEQKINRKNVSKFKPPTSLRKI</sequence>
<dbReference type="VEuPathDB" id="CryptoDB:GY17_00003911"/>
<evidence type="ECO:0000313" key="9">
    <source>
        <dbReference type="EMBL" id="PPS92477.1"/>
    </source>
</evidence>
<feature type="region of interest" description="Disordered" evidence="7">
    <location>
        <begin position="17"/>
        <end position="103"/>
    </location>
</feature>
<dbReference type="PANTHER" id="PTHR21738">
    <property type="entry name" value="RIBOSOMAL RNA PROCESSING PROTEIN 36 HOMOLOG"/>
    <property type="match status" value="1"/>
</dbReference>
<evidence type="ECO:0000313" key="8">
    <source>
        <dbReference type="EMBL" id="CUV04830.1"/>
    </source>
</evidence>
<dbReference type="GO" id="GO:0030686">
    <property type="term" value="C:90S preribosome"/>
    <property type="evidence" value="ECO:0007669"/>
    <property type="project" value="TreeGrafter"/>
</dbReference>
<gene>
    <name evidence="8" type="ORF">CHUDEA3_170</name>
    <name evidence="9" type="ORF">GY17_00003911</name>
</gene>